<accession>A0AAD4R268</accession>
<protein>
    <recommendedName>
        <fullName evidence="4">Transmembrane protein</fullName>
    </recommendedName>
</protein>
<evidence type="ECO:0000313" key="3">
    <source>
        <dbReference type="Proteomes" id="UP001201812"/>
    </source>
</evidence>
<reference evidence="2" key="1">
    <citation type="submission" date="2022-01" db="EMBL/GenBank/DDBJ databases">
        <title>Genome Sequence Resource for Two Populations of Ditylenchus destructor, the Migratory Endoparasitic Phytonematode.</title>
        <authorList>
            <person name="Zhang H."/>
            <person name="Lin R."/>
            <person name="Xie B."/>
        </authorList>
    </citation>
    <scope>NUCLEOTIDE SEQUENCE</scope>
    <source>
        <strain evidence="2">BazhouSP</strain>
    </source>
</reference>
<dbReference type="EMBL" id="JAKKPZ010000061">
    <property type="protein sequence ID" value="KAI1704992.1"/>
    <property type="molecule type" value="Genomic_DNA"/>
</dbReference>
<dbReference type="Proteomes" id="UP001201812">
    <property type="component" value="Unassembled WGS sequence"/>
</dbReference>
<sequence>MAKFGTLILLLFILSVVINGIAAQCNCSIEVEKFNQKYTEKSCSNWHSYVQCMKKCNKSDAEIKKGFEDVPEQCGMSNSSPEKSMSALMTVVVSCVGYYVVNFL</sequence>
<dbReference type="AlphaFoldDB" id="A0AAD4R268"/>
<comment type="caution">
    <text evidence="2">The sequence shown here is derived from an EMBL/GenBank/DDBJ whole genome shotgun (WGS) entry which is preliminary data.</text>
</comment>
<feature type="chain" id="PRO_5041974908" description="Transmembrane protein" evidence="1">
    <location>
        <begin position="24"/>
        <end position="104"/>
    </location>
</feature>
<name>A0AAD4R268_9BILA</name>
<keyword evidence="3" id="KW-1185">Reference proteome</keyword>
<feature type="signal peptide" evidence="1">
    <location>
        <begin position="1"/>
        <end position="23"/>
    </location>
</feature>
<evidence type="ECO:0008006" key="4">
    <source>
        <dbReference type="Google" id="ProtNLM"/>
    </source>
</evidence>
<keyword evidence="1" id="KW-0732">Signal</keyword>
<proteinExistence type="predicted"/>
<organism evidence="2 3">
    <name type="scientific">Ditylenchus destructor</name>
    <dbReference type="NCBI Taxonomy" id="166010"/>
    <lineage>
        <taxon>Eukaryota</taxon>
        <taxon>Metazoa</taxon>
        <taxon>Ecdysozoa</taxon>
        <taxon>Nematoda</taxon>
        <taxon>Chromadorea</taxon>
        <taxon>Rhabditida</taxon>
        <taxon>Tylenchina</taxon>
        <taxon>Tylenchomorpha</taxon>
        <taxon>Sphaerularioidea</taxon>
        <taxon>Anguinidae</taxon>
        <taxon>Anguininae</taxon>
        <taxon>Ditylenchus</taxon>
    </lineage>
</organism>
<gene>
    <name evidence="2" type="ORF">DdX_13923</name>
</gene>
<evidence type="ECO:0000256" key="1">
    <source>
        <dbReference type="SAM" id="SignalP"/>
    </source>
</evidence>
<evidence type="ECO:0000313" key="2">
    <source>
        <dbReference type="EMBL" id="KAI1704992.1"/>
    </source>
</evidence>